<dbReference type="RefSeq" id="WP_178931108.1">
    <property type="nucleotide sequence ID" value="NZ_JACBAZ010000001.1"/>
</dbReference>
<sequence>MIFSRTPCCMVMASAFLASIPSHAANLITNGDFSGGTSGTYAPGSATGGANNVPTGWVGYATGNDSLFVNGSQRVNFNGGDKPSGSYIEQSVSTQTNRWYALAWQQQSHSGTDNGGVLMTSTLTSGAASTTSSLRGMLDGASLIHTMSTSTTVRLSDIGASTVSLDTQLDNVVLDLANGQYNVAHLATLSSDSQYGLGTWGNEENAVDGRIGATNSSNTIFHSNNNSGGWYEMDFTLNAMGAYIDRIEIEARPGFNSRMGDSIQIYSTSDALLETIVIDDSSGSFGVDGTWSDVGRIRIANDGDFINLAEVRTFSSFVDGVMVPEPSSLTLLGLGSLALVLRRRK</sequence>
<protein>
    <submittedName>
        <fullName evidence="3">PEP-CTERM sorting domain-containing protein</fullName>
    </submittedName>
</protein>
<keyword evidence="4" id="KW-1185">Reference proteome</keyword>
<dbReference type="NCBIfam" id="TIGR02595">
    <property type="entry name" value="PEP_CTERM"/>
    <property type="match status" value="1"/>
</dbReference>
<dbReference type="AlphaFoldDB" id="A0A851GCD0"/>
<dbReference type="EMBL" id="JACBAZ010000001">
    <property type="protein sequence ID" value="NWK54592.1"/>
    <property type="molecule type" value="Genomic_DNA"/>
</dbReference>
<proteinExistence type="predicted"/>
<dbReference type="InterPro" id="IPR013424">
    <property type="entry name" value="Ice-binding_C"/>
</dbReference>
<keyword evidence="1" id="KW-0732">Signal</keyword>
<comment type="caution">
    <text evidence="3">The sequence shown here is derived from an EMBL/GenBank/DDBJ whole genome shotgun (WGS) entry which is preliminary data.</text>
</comment>
<evidence type="ECO:0000313" key="4">
    <source>
        <dbReference type="Proteomes" id="UP000557872"/>
    </source>
</evidence>
<feature type="domain" description="Ice-binding protein C-terminal" evidence="2">
    <location>
        <begin position="323"/>
        <end position="344"/>
    </location>
</feature>
<dbReference type="Proteomes" id="UP000557872">
    <property type="component" value="Unassembled WGS sequence"/>
</dbReference>
<evidence type="ECO:0000313" key="3">
    <source>
        <dbReference type="EMBL" id="NWK54592.1"/>
    </source>
</evidence>
<evidence type="ECO:0000259" key="2">
    <source>
        <dbReference type="Pfam" id="PF07589"/>
    </source>
</evidence>
<dbReference type="Gene3D" id="2.60.120.260">
    <property type="entry name" value="Galactose-binding domain-like"/>
    <property type="match status" value="1"/>
</dbReference>
<accession>A0A851GCD0</accession>
<dbReference type="Pfam" id="PF07589">
    <property type="entry name" value="PEP-CTERM"/>
    <property type="match status" value="1"/>
</dbReference>
<evidence type="ECO:0000256" key="1">
    <source>
        <dbReference type="SAM" id="SignalP"/>
    </source>
</evidence>
<gene>
    <name evidence="3" type="ORF">HW115_03155</name>
</gene>
<reference evidence="3 4" key="1">
    <citation type="submission" date="2020-07" db="EMBL/GenBank/DDBJ databases">
        <title>Roseicoccus Jingziensis gen. nov., sp. nov., isolated from coastal seawater.</title>
        <authorList>
            <person name="Feng X."/>
        </authorList>
    </citation>
    <scope>NUCLEOTIDE SEQUENCE [LARGE SCALE GENOMIC DNA]</scope>
    <source>
        <strain evidence="3 4">N1E253</strain>
    </source>
</reference>
<feature type="chain" id="PRO_5032497399" evidence="1">
    <location>
        <begin position="25"/>
        <end position="345"/>
    </location>
</feature>
<organism evidence="3 4">
    <name type="scientific">Oceaniferula marina</name>
    <dbReference type="NCBI Taxonomy" id="2748318"/>
    <lineage>
        <taxon>Bacteria</taxon>
        <taxon>Pseudomonadati</taxon>
        <taxon>Verrucomicrobiota</taxon>
        <taxon>Verrucomicrobiia</taxon>
        <taxon>Verrucomicrobiales</taxon>
        <taxon>Verrucomicrobiaceae</taxon>
        <taxon>Oceaniferula</taxon>
    </lineage>
</organism>
<name>A0A851GCD0_9BACT</name>
<feature type="signal peptide" evidence="1">
    <location>
        <begin position="1"/>
        <end position="24"/>
    </location>
</feature>